<evidence type="ECO:0000259" key="1">
    <source>
        <dbReference type="Pfam" id="PF13280"/>
    </source>
</evidence>
<reference evidence="3 4" key="1">
    <citation type="submission" date="2021-03" db="EMBL/GenBank/DDBJ databases">
        <title>Novel species identification of genus Shewanella.</title>
        <authorList>
            <person name="Liu G."/>
            <person name="Zhang Q."/>
        </authorList>
    </citation>
    <scope>NUCLEOTIDE SEQUENCE [LARGE SCALE GENOMIC DNA]</scope>
    <source>
        <strain evidence="3 4">FJAT-52962</strain>
    </source>
</reference>
<dbReference type="InterPro" id="IPR016634">
    <property type="entry name" value="CapW-like"/>
</dbReference>
<keyword evidence="4" id="KW-1185">Reference proteome</keyword>
<name>A0ABX7R794_9GAMM</name>
<dbReference type="InterPro" id="IPR026881">
    <property type="entry name" value="WYL_dom"/>
</dbReference>
<evidence type="ECO:0000313" key="4">
    <source>
        <dbReference type="Proteomes" id="UP000663207"/>
    </source>
</evidence>
<dbReference type="Pfam" id="PF13280">
    <property type="entry name" value="WYL"/>
    <property type="match status" value="1"/>
</dbReference>
<dbReference type="Proteomes" id="UP000663207">
    <property type="component" value="Chromosome"/>
</dbReference>
<dbReference type="Pfam" id="PF26109">
    <property type="entry name" value="WHD_BrxR"/>
    <property type="match status" value="1"/>
</dbReference>
<feature type="domain" description="DNA-binding transcriptional repressor CapW winged helix-turn-helix" evidence="2">
    <location>
        <begin position="16"/>
        <end position="84"/>
    </location>
</feature>
<dbReference type="EMBL" id="CP071502">
    <property type="protein sequence ID" value="QSX38968.1"/>
    <property type="molecule type" value="Genomic_DNA"/>
</dbReference>
<evidence type="ECO:0000313" key="3">
    <source>
        <dbReference type="EMBL" id="QSX38968.1"/>
    </source>
</evidence>
<sequence>MQSYENLKKEEKSNLVERLAYIDFKLQFTGFVKRSEIGEMFNVADAASSKALSAYSLWCKGNMEYDLSQKVNVISRDSFNSLLMLDAEVALGMLANGFNKNKLPGASTTLIPYEKIDRVPNKLSIDCVAKITRALSGGYAISCKYYSENSSNHNFRTIVPLALMHDGTSWLFRGYDRDDSAKLNFKNFHFSRVSDVIELYNDDDGKKEEKEGLSNDKEWNLRIPLELRLHSTLDESTKRKIRLEFGIPEREDEIMIPVRCSFLWILLRKWFIDDRSELEKLSDNESKVKKFYKFELINKETVLFLKNSI</sequence>
<evidence type="ECO:0000259" key="2">
    <source>
        <dbReference type="Pfam" id="PF26109"/>
    </source>
</evidence>
<proteinExistence type="predicted"/>
<accession>A0ABX7R794</accession>
<protein>
    <submittedName>
        <fullName evidence="3">WYL domain-containing protein</fullName>
    </submittedName>
</protein>
<dbReference type="PIRSF" id="PIRSF015558">
    <property type="entry name" value="Txn_reg_DeoR_prd"/>
    <property type="match status" value="1"/>
</dbReference>
<organism evidence="3 4">
    <name type="scientific">Shewanella sedimentimangrovi</name>
    <dbReference type="NCBI Taxonomy" id="2814293"/>
    <lineage>
        <taxon>Bacteria</taxon>
        <taxon>Pseudomonadati</taxon>
        <taxon>Pseudomonadota</taxon>
        <taxon>Gammaproteobacteria</taxon>
        <taxon>Alteromonadales</taxon>
        <taxon>Shewanellaceae</taxon>
        <taxon>Shewanella</taxon>
    </lineage>
</organism>
<feature type="domain" description="WYL" evidence="1">
    <location>
        <begin position="128"/>
        <end position="196"/>
    </location>
</feature>
<dbReference type="PROSITE" id="PS52050">
    <property type="entry name" value="WYL"/>
    <property type="match status" value="1"/>
</dbReference>
<dbReference type="InterPro" id="IPR059019">
    <property type="entry name" value="WHD_CapW"/>
</dbReference>
<gene>
    <name evidence="3" type="ORF">JYB85_02860</name>
</gene>